<evidence type="ECO:0000256" key="1">
    <source>
        <dbReference type="ARBA" id="ARBA00022679"/>
    </source>
</evidence>
<dbReference type="Pfam" id="PF01255">
    <property type="entry name" value="Prenyltransf"/>
    <property type="match status" value="1"/>
</dbReference>
<dbReference type="NCBIfam" id="TIGR00055">
    <property type="entry name" value="uppS"/>
    <property type="match status" value="1"/>
</dbReference>
<dbReference type="AlphaFoldDB" id="A0A1E3PP48"/>
<name>A0A1E3PP48_9ASCO</name>
<keyword evidence="1 3" id="KW-0808">Transferase</keyword>
<dbReference type="InterPro" id="IPR036424">
    <property type="entry name" value="UPP_synth-like_sf"/>
</dbReference>
<dbReference type="InterPro" id="IPR018520">
    <property type="entry name" value="UPP_synth-like_CS"/>
</dbReference>
<dbReference type="PANTHER" id="PTHR10291:SF2">
    <property type="entry name" value="DEHYDRODOLICHYL DIPHOSPHATE SYNTHASE COMPLEX SUBUNIT SRT1"/>
    <property type="match status" value="1"/>
</dbReference>
<dbReference type="OrthoDB" id="4173905at2759"/>
<sequence length="287" mass="33127">MLPKSLWVPSFPVYRYAKSFTQDLLIQILRTGPLPKHIAFIMDGNRRFAKSNNLRLVEGHVAGSESLLRILELCYQLGIKTVTVYAFSIENFNRPKNEQEALFELIRSKLLLMVEKSSIAEKYGISIRILGDRSLIPVDILAGIESTEESTKNNSKSIFNICFPYTSRNDIAHAIKSVVNKAQNGEIRYNTIGEQTLEREMYTGQSEPLDILVRTSGVSRLSDFMLWESHQNCWIEFIDELWPEFKAWNLYVIILKWSYYKAKELKDLELTQAKRFNNETGNGCLKK</sequence>
<dbReference type="PANTHER" id="PTHR10291">
    <property type="entry name" value="DEHYDRODOLICHYL DIPHOSPHATE SYNTHASE FAMILY MEMBER"/>
    <property type="match status" value="1"/>
</dbReference>
<dbReference type="STRING" id="857566.A0A1E3PP48"/>
<dbReference type="GO" id="GO:0043048">
    <property type="term" value="P:dolichyl monophosphate biosynthetic process"/>
    <property type="evidence" value="ECO:0007669"/>
    <property type="project" value="EnsemblFungi"/>
</dbReference>
<dbReference type="Gene3D" id="3.40.1180.10">
    <property type="entry name" value="Decaprenyl diphosphate synthase-like"/>
    <property type="match status" value="1"/>
</dbReference>
<evidence type="ECO:0000313" key="5">
    <source>
        <dbReference type="Proteomes" id="UP000095009"/>
    </source>
</evidence>
<accession>A0A1E3PP48</accession>
<dbReference type="GO" id="GO:0016094">
    <property type="term" value="P:polyprenol biosynthetic process"/>
    <property type="evidence" value="ECO:0007669"/>
    <property type="project" value="TreeGrafter"/>
</dbReference>
<evidence type="ECO:0000313" key="4">
    <source>
        <dbReference type="EMBL" id="ODQ66627.1"/>
    </source>
</evidence>
<proteinExistence type="inferred from homology"/>
<evidence type="ECO:0000256" key="3">
    <source>
        <dbReference type="RuleBase" id="RU363018"/>
    </source>
</evidence>
<keyword evidence="5" id="KW-1185">Reference proteome</keyword>
<protein>
    <recommendedName>
        <fullName evidence="3">Alkyl transferase</fullName>
        <ecNumber evidence="3">2.5.1.-</ecNumber>
    </recommendedName>
</protein>
<keyword evidence="2" id="KW-0460">Magnesium</keyword>
<evidence type="ECO:0000256" key="2">
    <source>
        <dbReference type="ARBA" id="ARBA00022842"/>
    </source>
</evidence>
<reference evidence="4 5" key="1">
    <citation type="journal article" date="2016" name="Proc. Natl. Acad. Sci. U.S.A.">
        <title>Comparative genomics of biotechnologically important yeasts.</title>
        <authorList>
            <person name="Riley R."/>
            <person name="Haridas S."/>
            <person name="Wolfe K.H."/>
            <person name="Lopes M.R."/>
            <person name="Hittinger C.T."/>
            <person name="Goeker M."/>
            <person name="Salamov A.A."/>
            <person name="Wisecaver J.H."/>
            <person name="Long T.M."/>
            <person name="Calvey C.H."/>
            <person name="Aerts A.L."/>
            <person name="Barry K.W."/>
            <person name="Choi C."/>
            <person name="Clum A."/>
            <person name="Coughlan A.Y."/>
            <person name="Deshpande S."/>
            <person name="Douglass A.P."/>
            <person name="Hanson S.J."/>
            <person name="Klenk H.-P."/>
            <person name="LaButti K.M."/>
            <person name="Lapidus A."/>
            <person name="Lindquist E.A."/>
            <person name="Lipzen A.M."/>
            <person name="Meier-Kolthoff J.P."/>
            <person name="Ohm R.A."/>
            <person name="Otillar R.P."/>
            <person name="Pangilinan J.L."/>
            <person name="Peng Y."/>
            <person name="Rokas A."/>
            <person name="Rosa C.A."/>
            <person name="Scheuner C."/>
            <person name="Sibirny A.A."/>
            <person name="Slot J.C."/>
            <person name="Stielow J.B."/>
            <person name="Sun H."/>
            <person name="Kurtzman C.P."/>
            <person name="Blackwell M."/>
            <person name="Grigoriev I.V."/>
            <person name="Jeffries T.W."/>
        </authorList>
    </citation>
    <scope>NUCLEOTIDE SEQUENCE [LARGE SCALE GENOMIC DNA]</scope>
    <source>
        <strain evidence="4 5">DSM 6958</strain>
    </source>
</reference>
<dbReference type="InterPro" id="IPR001441">
    <property type="entry name" value="UPP_synth-like"/>
</dbReference>
<dbReference type="GO" id="GO:0045547">
    <property type="term" value="F:ditrans,polycis-polyprenyl diphosphate synthase [(2E,6E)-farnesyl diphosphate specific] activity"/>
    <property type="evidence" value="ECO:0007669"/>
    <property type="project" value="EnsemblFungi"/>
</dbReference>
<dbReference type="PROSITE" id="PS01066">
    <property type="entry name" value="UPP_SYNTHASE"/>
    <property type="match status" value="1"/>
</dbReference>
<dbReference type="SUPFAM" id="SSF64005">
    <property type="entry name" value="Undecaprenyl diphosphate synthase"/>
    <property type="match status" value="1"/>
</dbReference>
<comment type="similarity">
    <text evidence="3">Belongs to the UPP synthase family.</text>
</comment>
<dbReference type="HAMAP" id="MF_01139">
    <property type="entry name" value="ISPT"/>
    <property type="match status" value="1"/>
</dbReference>
<organism evidence="4 5">
    <name type="scientific">Nadsonia fulvescens var. elongata DSM 6958</name>
    <dbReference type="NCBI Taxonomy" id="857566"/>
    <lineage>
        <taxon>Eukaryota</taxon>
        <taxon>Fungi</taxon>
        <taxon>Dikarya</taxon>
        <taxon>Ascomycota</taxon>
        <taxon>Saccharomycotina</taxon>
        <taxon>Dipodascomycetes</taxon>
        <taxon>Dipodascales</taxon>
        <taxon>Dipodascales incertae sedis</taxon>
        <taxon>Nadsonia</taxon>
    </lineage>
</organism>
<dbReference type="GO" id="GO:0016020">
    <property type="term" value="C:membrane"/>
    <property type="evidence" value="ECO:0007669"/>
    <property type="project" value="TreeGrafter"/>
</dbReference>
<dbReference type="EMBL" id="KV454408">
    <property type="protein sequence ID" value="ODQ66627.1"/>
    <property type="molecule type" value="Genomic_DNA"/>
</dbReference>
<dbReference type="GO" id="GO:1904423">
    <property type="term" value="C:dehydrodolichyl diphosphate synthase complex"/>
    <property type="evidence" value="ECO:0007669"/>
    <property type="project" value="EnsemblFungi"/>
</dbReference>
<dbReference type="GO" id="GO:0005783">
    <property type="term" value="C:endoplasmic reticulum"/>
    <property type="evidence" value="ECO:0007669"/>
    <property type="project" value="TreeGrafter"/>
</dbReference>
<dbReference type="Proteomes" id="UP000095009">
    <property type="component" value="Unassembled WGS sequence"/>
</dbReference>
<dbReference type="FunFam" id="3.40.1180.10:FF:000005">
    <property type="entry name" value="Alkyl transferase"/>
    <property type="match status" value="1"/>
</dbReference>
<dbReference type="GO" id="GO:0005811">
    <property type="term" value="C:lipid droplet"/>
    <property type="evidence" value="ECO:0007669"/>
    <property type="project" value="EnsemblFungi"/>
</dbReference>
<dbReference type="EC" id="2.5.1.-" evidence="3"/>
<dbReference type="CDD" id="cd00475">
    <property type="entry name" value="Cis_IPPS"/>
    <property type="match status" value="1"/>
</dbReference>
<gene>
    <name evidence="4" type="ORF">NADFUDRAFT_50540</name>
</gene>